<dbReference type="Gene3D" id="1.10.287.130">
    <property type="match status" value="1"/>
</dbReference>
<dbReference type="InterPro" id="IPR003661">
    <property type="entry name" value="HisK_dim/P_dom"/>
</dbReference>
<evidence type="ECO:0000259" key="11">
    <source>
        <dbReference type="PROSITE" id="PS50113"/>
    </source>
</evidence>
<sequence length="523" mass="57458">MSDQKKANPAFAQGLDQLSLQHQKQRNLDLLNRHAPTAIAIFDCNMHYLSASARWISDYHIQGEVLGQSHYQAVNNLCGICKDYHDRALAGETITTDNFLLEMPDGDTRWLRMEMEPWYQDNGAIGGIVIFSEDNTRQKNAELAAEISRSKLLAALSSMNDAVYIANEQGQLVDFNEAFVSYHGFKSKAECPDKISDYSAILEKIGADGKIIPWAQWPVFRAMRGETATGVEYRLRHKDRGQTWIGSYSFAPLRNSDGLIIGALVSARDVTEQHQMGQENHAKRLELEEAHRHLVVRQTAAAIAHELNQPLNAIVNYTNVALQILETGCHNSQSLAYALTQAEQQAQRAGRAMHELMALLCKNQSVTESLNIAAIMADAVDFVIGNNAHGRPVFLIWQIAPGLAPVQGNRLQIQKVVVNLIANAIQAMQGMAPEQATLILSAQTLPGDSTLQHVRVSDTGPGLSQAQAEEVFQPFFSTKASGLGMGLAISRTIIEAHGGKLWVESSPGAGAHFHFTLPIAQLI</sequence>
<dbReference type="SUPFAM" id="SSF47384">
    <property type="entry name" value="Homodimeric domain of signal transducing histidine kinase"/>
    <property type="match status" value="1"/>
</dbReference>
<dbReference type="InterPro" id="IPR036097">
    <property type="entry name" value="HisK_dim/P_sf"/>
</dbReference>
<evidence type="ECO:0000313" key="12">
    <source>
        <dbReference type="EMBL" id="QWF72037.1"/>
    </source>
</evidence>
<proteinExistence type="predicted"/>
<evidence type="ECO:0000313" key="13">
    <source>
        <dbReference type="Proteomes" id="UP000676649"/>
    </source>
</evidence>
<dbReference type="GO" id="GO:0000155">
    <property type="term" value="F:phosphorelay sensor kinase activity"/>
    <property type="evidence" value="ECO:0007669"/>
    <property type="project" value="InterPro"/>
</dbReference>
<dbReference type="InterPro" id="IPR035965">
    <property type="entry name" value="PAS-like_dom_sf"/>
</dbReference>
<dbReference type="InterPro" id="IPR005467">
    <property type="entry name" value="His_kinase_dom"/>
</dbReference>
<organism evidence="12 13">
    <name type="scientific">Methylomonas paludis</name>
    <dbReference type="NCBI Taxonomy" id="1173101"/>
    <lineage>
        <taxon>Bacteria</taxon>
        <taxon>Pseudomonadati</taxon>
        <taxon>Pseudomonadota</taxon>
        <taxon>Gammaproteobacteria</taxon>
        <taxon>Methylococcales</taxon>
        <taxon>Methylococcaceae</taxon>
        <taxon>Methylomonas</taxon>
    </lineage>
</organism>
<gene>
    <name evidence="12" type="ORF">KEF85_06165</name>
</gene>
<protein>
    <recommendedName>
        <fullName evidence="2">histidine kinase</fullName>
        <ecNumber evidence="2">2.7.13.3</ecNumber>
    </recommendedName>
</protein>
<dbReference type="InterPro" id="IPR004358">
    <property type="entry name" value="Sig_transdc_His_kin-like_C"/>
</dbReference>
<evidence type="ECO:0000256" key="5">
    <source>
        <dbReference type="ARBA" id="ARBA00022741"/>
    </source>
</evidence>
<evidence type="ECO:0000256" key="7">
    <source>
        <dbReference type="ARBA" id="ARBA00022840"/>
    </source>
</evidence>
<reference evidence="12" key="1">
    <citation type="submission" date="2021-04" db="EMBL/GenBank/DDBJ databases">
        <title>Draft genome sequence data of methanotrophic Methylovulum sp. strain S1L and Methylomonas sp. strain S2AM isolated from boreal lake water columns.</title>
        <authorList>
            <person name="Rissanen A.J."/>
            <person name="Mangayil R."/>
            <person name="Svenning M.M."/>
            <person name="Khanongnuch R."/>
        </authorList>
    </citation>
    <scope>NUCLEOTIDE SEQUENCE</scope>
    <source>
        <strain evidence="12">S2AM</strain>
    </source>
</reference>
<keyword evidence="13" id="KW-1185">Reference proteome</keyword>
<evidence type="ECO:0000256" key="8">
    <source>
        <dbReference type="ARBA" id="ARBA00023012"/>
    </source>
</evidence>
<keyword evidence="4" id="KW-0808">Transferase</keyword>
<dbReference type="Gene3D" id="3.30.565.10">
    <property type="entry name" value="Histidine kinase-like ATPase, C-terminal domain"/>
    <property type="match status" value="1"/>
</dbReference>
<evidence type="ECO:0000256" key="6">
    <source>
        <dbReference type="ARBA" id="ARBA00022777"/>
    </source>
</evidence>
<keyword evidence="5" id="KW-0547">Nucleotide-binding</keyword>
<evidence type="ECO:0000256" key="4">
    <source>
        <dbReference type="ARBA" id="ARBA00022679"/>
    </source>
</evidence>
<dbReference type="CDD" id="cd00130">
    <property type="entry name" value="PAS"/>
    <property type="match status" value="1"/>
</dbReference>
<dbReference type="AlphaFoldDB" id="A0A975MQB1"/>
<dbReference type="PANTHER" id="PTHR43065:SF10">
    <property type="entry name" value="PEROXIDE STRESS-ACTIVATED HISTIDINE KINASE MAK3"/>
    <property type="match status" value="1"/>
</dbReference>
<dbReference type="PROSITE" id="PS50112">
    <property type="entry name" value="PAS"/>
    <property type="match status" value="1"/>
</dbReference>
<dbReference type="InterPro" id="IPR013656">
    <property type="entry name" value="PAS_4"/>
</dbReference>
<dbReference type="SMART" id="SM00388">
    <property type="entry name" value="HisKA"/>
    <property type="match status" value="1"/>
</dbReference>
<dbReference type="Pfam" id="PF00512">
    <property type="entry name" value="HisKA"/>
    <property type="match status" value="1"/>
</dbReference>
<keyword evidence="8" id="KW-0902">Two-component regulatory system</keyword>
<dbReference type="InterPro" id="IPR003594">
    <property type="entry name" value="HATPase_dom"/>
</dbReference>
<dbReference type="CDD" id="cd00082">
    <property type="entry name" value="HisKA"/>
    <property type="match status" value="1"/>
</dbReference>
<evidence type="ECO:0000256" key="1">
    <source>
        <dbReference type="ARBA" id="ARBA00000085"/>
    </source>
</evidence>
<accession>A0A975MQB1</accession>
<dbReference type="SUPFAM" id="SSF55785">
    <property type="entry name" value="PYP-like sensor domain (PAS domain)"/>
    <property type="match status" value="2"/>
</dbReference>
<dbReference type="PRINTS" id="PR00344">
    <property type="entry name" value="BCTRLSENSOR"/>
</dbReference>
<dbReference type="InterPro" id="IPR036890">
    <property type="entry name" value="HATPase_C_sf"/>
</dbReference>
<evidence type="ECO:0000256" key="2">
    <source>
        <dbReference type="ARBA" id="ARBA00012438"/>
    </source>
</evidence>
<dbReference type="InterPro" id="IPR001610">
    <property type="entry name" value="PAC"/>
</dbReference>
<dbReference type="RefSeq" id="WP_215584083.1">
    <property type="nucleotide sequence ID" value="NZ_CP073754.1"/>
</dbReference>
<dbReference type="EMBL" id="CP073754">
    <property type="protein sequence ID" value="QWF72037.1"/>
    <property type="molecule type" value="Genomic_DNA"/>
</dbReference>
<feature type="domain" description="PAS" evidence="10">
    <location>
        <begin position="148"/>
        <end position="185"/>
    </location>
</feature>
<dbReference type="PROSITE" id="PS50109">
    <property type="entry name" value="HIS_KIN"/>
    <property type="match status" value="1"/>
</dbReference>
<feature type="domain" description="Histidine kinase" evidence="9">
    <location>
        <begin position="302"/>
        <end position="521"/>
    </location>
</feature>
<dbReference type="KEGG" id="mpad:KEF85_06165"/>
<comment type="catalytic activity">
    <reaction evidence="1">
        <text>ATP + protein L-histidine = ADP + protein N-phospho-L-histidine.</text>
        <dbReference type="EC" id="2.7.13.3"/>
    </reaction>
</comment>
<evidence type="ECO:0000259" key="9">
    <source>
        <dbReference type="PROSITE" id="PS50109"/>
    </source>
</evidence>
<dbReference type="Gene3D" id="3.30.450.20">
    <property type="entry name" value="PAS domain"/>
    <property type="match status" value="2"/>
</dbReference>
<dbReference type="EC" id="2.7.13.3" evidence="2"/>
<dbReference type="InterPro" id="IPR000700">
    <property type="entry name" value="PAS-assoc_C"/>
</dbReference>
<feature type="domain" description="PAC" evidence="11">
    <location>
        <begin position="94"/>
        <end position="147"/>
    </location>
</feature>
<name>A0A975MQB1_9GAMM</name>
<dbReference type="PROSITE" id="PS50113">
    <property type="entry name" value="PAC"/>
    <property type="match status" value="2"/>
</dbReference>
<evidence type="ECO:0000259" key="10">
    <source>
        <dbReference type="PROSITE" id="PS50112"/>
    </source>
</evidence>
<keyword evidence="7" id="KW-0067">ATP-binding</keyword>
<dbReference type="InterPro" id="IPR000014">
    <property type="entry name" value="PAS"/>
</dbReference>
<dbReference type="PANTHER" id="PTHR43065">
    <property type="entry name" value="SENSOR HISTIDINE KINASE"/>
    <property type="match status" value="1"/>
</dbReference>
<dbReference type="SUPFAM" id="SSF55874">
    <property type="entry name" value="ATPase domain of HSP90 chaperone/DNA topoisomerase II/histidine kinase"/>
    <property type="match status" value="1"/>
</dbReference>
<keyword evidence="6" id="KW-0418">Kinase</keyword>
<dbReference type="Pfam" id="PF08448">
    <property type="entry name" value="PAS_4"/>
    <property type="match status" value="2"/>
</dbReference>
<dbReference type="Pfam" id="PF02518">
    <property type="entry name" value="HATPase_c"/>
    <property type="match status" value="1"/>
</dbReference>
<dbReference type="SMART" id="SM00086">
    <property type="entry name" value="PAC"/>
    <property type="match status" value="2"/>
</dbReference>
<dbReference type="Proteomes" id="UP000676649">
    <property type="component" value="Chromosome"/>
</dbReference>
<keyword evidence="3" id="KW-0597">Phosphoprotein</keyword>
<evidence type="ECO:0000256" key="3">
    <source>
        <dbReference type="ARBA" id="ARBA00022553"/>
    </source>
</evidence>
<feature type="domain" description="PAC" evidence="11">
    <location>
        <begin position="229"/>
        <end position="282"/>
    </location>
</feature>
<dbReference type="GO" id="GO:0005524">
    <property type="term" value="F:ATP binding"/>
    <property type="evidence" value="ECO:0007669"/>
    <property type="project" value="UniProtKB-KW"/>
</dbReference>
<dbReference type="SMART" id="SM00387">
    <property type="entry name" value="HATPase_c"/>
    <property type="match status" value="1"/>
</dbReference>